<organism evidence="4 5">
    <name type="scientific">Roseiconus nitratireducens</name>
    <dbReference type="NCBI Taxonomy" id="2605748"/>
    <lineage>
        <taxon>Bacteria</taxon>
        <taxon>Pseudomonadati</taxon>
        <taxon>Planctomycetota</taxon>
        <taxon>Planctomycetia</taxon>
        <taxon>Pirellulales</taxon>
        <taxon>Pirellulaceae</taxon>
        <taxon>Roseiconus</taxon>
    </lineage>
</organism>
<accession>A0A5M6D8W7</accession>
<dbReference type="SMART" id="SM00487">
    <property type="entry name" value="DEXDc"/>
    <property type="match status" value="1"/>
</dbReference>
<protein>
    <submittedName>
        <fullName evidence="4">DEAD/DEAH box helicase</fullName>
    </submittedName>
</protein>
<feature type="region of interest" description="Disordered" evidence="1">
    <location>
        <begin position="1"/>
        <end position="35"/>
    </location>
</feature>
<dbReference type="EMBL" id="VWOX01000006">
    <property type="protein sequence ID" value="KAA5543076.1"/>
    <property type="molecule type" value="Genomic_DNA"/>
</dbReference>
<dbReference type="InterPro" id="IPR014001">
    <property type="entry name" value="Helicase_ATP-bd"/>
</dbReference>
<reference evidence="4 5" key="1">
    <citation type="submission" date="2019-08" db="EMBL/GenBank/DDBJ databases">
        <authorList>
            <person name="Dhanesh K."/>
            <person name="Kumar G."/>
            <person name="Sasikala C."/>
            <person name="Venkata Ramana C."/>
        </authorList>
    </citation>
    <scope>NUCLEOTIDE SEQUENCE [LARGE SCALE GENOMIC DNA]</scope>
    <source>
        <strain evidence="4 5">JC645</strain>
    </source>
</reference>
<dbReference type="Proteomes" id="UP000324479">
    <property type="component" value="Unassembled WGS sequence"/>
</dbReference>
<evidence type="ECO:0000259" key="3">
    <source>
        <dbReference type="PROSITE" id="PS51194"/>
    </source>
</evidence>
<feature type="domain" description="Helicase ATP-binding" evidence="2">
    <location>
        <begin position="46"/>
        <end position="210"/>
    </location>
</feature>
<dbReference type="PANTHER" id="PTHR47396">
    <property type="entry name" value="TYPE I RESTRICTION ENZYME ECOKI R PROTEIN"/>
    <property type="match status" value="1"/>
</dbReference>
<comment type="caution">
    <text evidence="4">The sequence shown here is derived from an EMBL/GenBank/DDBJ whole genome shotgun (WGS) entry which is preliminary data.</text>
</comment>
<dbReference type="InterPro" id="IPR001650">
    <property type="entry name" value="Helicase_C-like"/>
</dbReference>
<dbReference type="RefSeq" id="WP_150076740.1">
    <property type="nucleotide sequence ID" value="NZ_VWOX01000006.1"/>
</dbReference>
<dbReference type="Gene3D" id="3.40.50.300">
    <property type="entry name" value="P-loop containing nucleotide triphosphate hydrolases"/>
    <property type="match status" value="2"/>
</dbReference>
<dbReference type="PANTHER" id="PTHR47396:SF1">
    <property type="entry name" value="ATP-DEPENDENT HELICASE IRC3-RELATED"/>
    <property type="match status" value="1"/>
</dbReference>
<dbReference type="PROSITE" id="PS51194">
    <property type="entry name" value="HELICASE_CTER"/>
    <property type="match status" value="1"/>
</dbReference>
<dbReference type="Pfam" id="PF04851">
    <property type="entry name" value="ResIII"/>
    <property type="match status" value="1"/>
</dbReference>
<dbReference type="Pfam" id="PF12224">
    <property type="entry name" value="Amidoligase_2"/>
    <property type="match status" value="1"/>
</dbReference>
<evidence type="ECO:0000256" key="1">
    <source>
        <dbReference type="SAM" id="MobiDB-lite"/>
    </source>
</evidence>
<dbReference type="Pfam" id="PF00271">
    <property type="entry name" value="Helicase_C"/>
    <property type="match status" value="1"/>
</dbReference>
<name>A0A5M6D8W7_9BACT</name>
<keyword evidence="4" id="KW-0378">Hydrolase</keyword>
<dbReference type="GO" id="GO:0005524">
    <property type="term" value="F:ATP binding"/>
    <property type="evidence" value="ECO:0007669"/>
    <property type="project" value="InterPro"/>
</dbReference>
<dbReference type="SUPFAM" id="SSF52540">
    <property type="entry name" value="P-loop containing nucleoside triphosphate hydrolases"/>
    <property type="match status" value="1"/>
</dbReference>
<sequence>MATTECGETSPRETAMPSIARTAVPGLSQPSPRKYQREAISDVELALRSDRSRVQVLSLPTGAGKTHVALSVATRFLSKGKNRRVLWLAHRWELLTQVANRLKSDVLLANEIARIGGRLRAFPERHDAKFVFSTIQTWHTRRQKSSCNFAWKRNRLLVVVDECHWAAATTQGQVLTKQFLGKAFMLGLSATPHLIEETHAVAYQKTFADLCPKYLAVPIVHVVPTGEFWNPIIKGEDVSLRSLRELGNRTERNRLIVKTFLEGHHDGSYTRTVIFACDIAHANELNRKLSCQGVECRAVHSAIQHEQNTQSVQDFRRGKVRVLVAVGMLTEGMDVPEIDTIFLTRPTSSLTLLAQMIGRGARKTSGKRRFQVVEFTDSVGRLGKRLFHSNDYLCHKSSGSSRMFPRANWPRRHGESEDAPKFESLSLDSLEGIPFVRDQTFGVEMEISTRDGSWRSHRCWSRNAARIIGRLEQVASLPVHEFPLQYHENNDPTLWRVCHDGSCGWEVVSPILENASGFEELVRVATAINAFVRQSPALCVNARTGLHVTLATRLNLPKHQRGFLRRLSRLEAGLYTLVAPSRLYRWGDSWTYRNRYRNLYCKPIRESKDKARWENYSRTHSVNLQRMADGVQLLEVRMHHGTTDYKKIVTWIALWMQIFNHSRYEWSGPRCSDRVLANGNRRIAKRLARAEDIFALLRNEGITLPAELHQMLWQRRKHLKKSWLRAVPNRVRAWERAGWYDPPDLHRHSITSN</sequence>
<gene>
    <name evidence="4" type="ORF">FYK55_12355</name>
</gene>
<keyword evidence="5" id="KW-1185">Reference proteome</keyword>
<dbReference type="InterPro" id="IPR050742">
    <property type="entry name" value="Helicase_Restrict-Modif_Enz"/>
</dbReference>
<proteinExistence type="predicted"/>
<dbReference type="GO" id="GO:0003677">
    <property type="term" value="F:DNA binding"/>
    <property type="evidence" value="ECO:0007669"/>
    <property type="project" value="InterPro"/>
</dbReference>
<keyword evidence="4" id="KW-0547">Nucleotide-binding</keyword>
<dbReference type="GO" id="GO:0004386">
    <property type="term" value="F:helicase activity"/>
    <property type="evidence" value="ECO:0007669"/>
    <property type="project" value="UniProtKB-KW"/>
</dbReference>
<dbReference type="GO" id="GO:0005829">
    <property type="term" value="C:cytosol"/>
    <property type="evidence" value="ECO:0007669"/>
    <property type="project" value="TreeGrafter"/>
</dbReference>
<keyword evidence="4" id="KW-0067">ATP-binding</keyword>
<dbReference type="AlphaFoldDB" id="A0A5M6D8W7"/>
<dbReference type="InterPro" id="IPR027417">
    <property type="entry name" value="P-loop_NTPase"/>
</dbReference>
<dbReference type="InterPro" id="IPR006935">
    <property type="entry name" value="Helicase/UvrB_N"/>
</dbReference>
<evidence type="ECO:0000313" key="5">
    <source>
        <dbReference type="Proteomes" id="UP000324479"/>
    </source>
</evidence>
<keyword evidence="4" id="KW-0347">Helicase</keyword>
<evidence type="ECO:0000259" key="2">
    <source>
        <dbReference type="PROSITE" id="PS51192"/>
    </source>
</evidence>
<dbReference type="GO" id="GO:0016787">
    <property type="term" value="F:hydrolase activity"/>
    <property type="evidence" value="ECO:0007669"/>
    <property type="project" value="InterPro"/>
</dbReference>
<feature type="domain" description="Helicase C-terminal" evidence="3">
    <location>
        <begin position="242"/>
        <end position="411"/>
    </location>
</feature>
<evidence type="ECO:0000313" key="4">
    <source>
        <dbReference type="EMBL" id="KAA5543076.1"/>
    </source>
</evidence>
<dbReference type="PROSITE" id="PS51192">
    <property type="entry name" value="HELICASE_ATP_BIND_1"/>
    <property type="match status" value="1"/>
</dbReference>
<dbReference type="SMART" id="SM00490">
    <property type="entry name" value="HELICc"/>
    <property type="match status" value="1"/>
</dbReference>
<dbReference type="InterPro" id="IPR022025">
    <property type="entry name" value="Amidoligase_2"/>
</dbReference>